<dbReference type="InterPro" id="IPR007555">
    <property type="entry name" value="DUF499"/>
</dbReference>
<sequence>MSSAYQLKPWTQVAIPHQDILDGKLDNSVYAAKLGAVVRQDPTCPPVYRSASQFFAATYLTSELKSLLTSVVQRLCGEAGDRVLQLRTPFGGGKTHALISLYHLTKHRQDLVEHADFAKLPNPGTVDVATFIGDDFSATKGTQIPDGPQVLTPWGYLAWQLGGKEAYEIVRADDEQRVAPGNDVWRKIIGDRPTLILLDEFLNYVENALGVEVKDSTLGKQVLTFIKKLPDVVAELPRTVLVYSLQASVQEAVGNEGLLGTLDKLVSRNDAKKEPVSGDEVMKVVQRRLFQTIGDPTAIQEIANQQAELFRKFHESYAETDRGRQEIQQQAALLAERIQISYPFHPDLLDLMYHRWGTLPSYQRTRGALQFLASVVYSLWQEEHTSLLISPGDVLFQNEAVRGAFFTQVGERERYNSVIDADLIGRKAKVKIVDNRIAQDSPALSHLKVGTRLASAVLMYSFGARSGEDRGVLEQEITASCLTPGLDRNVITATLSDLRENLLYLHYVGKRYRFETKANLNKLIADEESKISGNDVLEKIREELGKTLQSSSGKVILWPKDSAAIPDREPQFSIAYLGHEWAEKSPDTILTEVMSWLEQRGNDKREYKNALAFVIPNKAQIDKARKAGRNAEAITSLIKDKAKYKFGPEDVEELNEKRKDALSDIGAAVRRLYDYILLPIPNTDGANPIRLEMIDLQAQLNTSQNLQDRVLDALKNHVFGSITTSKLMRLSGLEEKEPGYITGDELVSYFFRFPTYPKVLGIDAVKQAIVKAVQQGLIGYVPYLIIASNGSPKVENPSLVSFERTIPLNELDLAGYLLAPQLAKQLSVPPESEKLPKIGTQGAETGDEVATAFQGGSATTIPAANEGQAAVEYKSQTSSIESSVLVNIVNGVQPARHYKLEAITDKSKFFELFSVLQSLSDRAEDMTIKIEVRAHTTQEFDRAWISGAIEEPLDELDIQASTRLE</sequence>
<name>A0A2T1D465_9CYAN</name>
<evidence type="ECO:0000313" key="1">
    <source>
        <dbReference type="EMBL" id="PSB15312.1"/>
    </source>
</evidence>
<accession>A0A2T1D465</accession>
<comment type="caution">
    <text evidence="1">The sequence shown here is derived from an EMBL/GenBank/DDBJ whole genome shotgun (WGS) entry which is preliminary data.</text>
</comment>
<dbReference type="EMBL" id="PVWG01000064">
    <property type="protein sequence ID" value="PSB15312.1"/>
    <property type="molecule type" value="Genomic_DNA"/>
</dbReference>
<proteinExistence type="predicted"/>
<gene>
    <name evidence="1" type="ORF">C7B65_24680</name>
</gene>
<dbReference type="OrthoDB" id="9757917at2"/>
<reference evidence="1 2" key="2">
    <citation type="submission" date="2018-03" db="EMBL/GenBank/DDBJ databases">
        <title>The ancient ancestry and fast evolution of plastids.</title>
        <authorList>
            <person name="Moore K.R."/>
            <person name="Magnabosco C."/>
            <person name="Momper L."/>
            <person name="Gold D.A."/>
            <person name="Bosak T."/>
            <person name="Fournier G.P."/>
        </authorList>
    </citation>
    <scope>NUCLEOTIDE SEQUENCE [LARGE SCALE GENOMIC DNA]</scope>
    <source>
        <strain evidence="1 2">ULC007</strain>
    </source>
</reference>
<dbReference type="AlphaFoldDB" id="A0A2T1D465"/>
<evidence type="ECO:0000313" key="2">
    <source>
        <dbReference type="Proteomes" id="UP000238634"/>
    </source>
</evidence>
<dbReference type="Pfam" id="PF04465">
    <property type="entry name" value="DUF499"/>
    <property type="match status" value="1"/>
</dbReference>
<reference evidence="1 2" key="1">
    <citation type="submission" date="2018-02" db="EMBL/GenBank/DDBJ databases">
        <authorList>
            <person name="Cohen D.B."/>
            <person name="Kent A.D."/>
        </authorList>
    </citation>
    <scope>NUCLEOTIDE SEQUENCE [LARGE SCALE GENOMIC DNA]</scope>
    <source>
        <strain evidence="1 2">ULC007</strain>
    </source>
</reference>
<protein>
    <submittedName>
        <fullName evidence="1">DUF499 domain-containing protein</fullName>
    </submittedName>
</protein>
<dbReference type="RefSeq" id="WP_073075160.1">
    <property type="nucleotide sequence ID" value="NZ_MPPI01000063.1"/>
</dbReference>
<keyword evidence="2" id="KW-1185">Reference proteome</keyword>
<dbReference type="STRING" id="1920490.GCA_001895925_03246"/>
<dbReference type="Proteomes" id="UP000238634">
    <property type="component" value="Unassembled WGS sequence"/>
</dbReference>
<organism evidence="1 2">
    <name type="scientific">Phormidesmis priestleyi ULC007</name>
    <dbReference type="NCBI Taxonomy" id="1920490"/>
    <lineage>
        <taxon>Bacteria</taxon>
        <taxon>Bacillati</taxon>
        <taxon>Cyanobacteriota</taxon>
        <taxon>Cyanophyceae</taxon>
        <taxon>Leptolyngbyales</taxon>
        <taxon>Leptolyngbyaceae</taxon>
        <taxon>Phormidesmis</taxon>
    </lineage>
</organism>